<feature type="transmembrane region" description="Helical" evidence="1">
    <location>
        <begin position="99"/>
        <end position="120"/>
    </location>
</feature>
<accession>A0A7I4YSR1</accession>
<keyword evidence="1" id="KW-1133">Transmembrane helix</keyword>
<dbReference type="Pfam" id="PF10321">
    <property type="entry name" value="7TM_GPCR_Srt"/>
    <property type="match status" value="1"/>
</dbReference>
<protein>
    <submittedName>
        <fullName evidence="3">G_PROTEIN_RECEP_F1_2 domain-containing protein</fullName>
    </submittedName>
</protein>
<dbReference type="PANTHER" id="PTHR23021:SF11">
    <property type="entry name" value="SERPENTINE RECEPTOR, CLASS T"/>
    <property type="match status" value="1"/>
</dbReference>
<dbReference type="Gene3D" id="1.20.1070.10">
    <property type="entry name" value="Rhodopsin 7-helix transmembrane proteins"/>
    <property type="match status" value="1"/>
</dbReference>
<dbReference type="Proteomes" id="UP000025227">
    <property type="component" value="Unplaced"/>
</dbReference>
<feature type="transmembrane region" description="Helical" evidence="1">
    <location>
        <begin position="179"/>
        <end position="197"/>
    </location>
</feature>
<dbReference type="InterPro" id="IPR019425">
    <property type="entry name" value="7TM_GPCR_serpentine_rcpt_Srt"/>
</dbReference>
<dbReference type="AlphaFoldDB" id="A0A7I4YSR1"/>
<evidence type="ECO:0000313" key="2">
    <source>
        <dbReference type="Proteomes" id="UP000025227"/>
    </source>
</evidence>
<evidence type="ECO:0000256" key="1">
    <source>
        <dbReference type="SAM" id="Phobius"/>
    </source>
</evidence>
<proteinExistence type="predicted"/>
<dbReference type="WBParaSite" id="HCON_00129560-00001">
    <property type="protein sequence ID" value="HCON_00129560-00001"/>
    <property type="gene ID" value="HCON_00129560"/>
</dbReference>
<feature type="transmembrane region" description="Helical" evidence="1">
    <location>
        <begin position="66"/>
        <end position="87"/>
    </location>
</feature>
<dbReference type="OrthoDB" id="5846777at2759"/>
<feature type="transmembrane region" description="Helical" evidence="1">
    <location>
        <begin position="19"/>
        <end position="39"/>
    </location>
</feature>
<keyword evidence="1" id="KW-0472">Membrane</keyword>
<keyword evidence="1" id="KW-0812">Transmembrane</keyword>
<organism evidence="2 3">
    <name type="scientific">Haemonchus contortus</name>
    <name type="common">Barber pole worm</name>
    <dbReference type="NCBI Taxonomy" id="6289"/>
    <lineage>
        <taxon>Eukaryota</taxon>
        <taxon>Metazoa</taxon>
        <taxon>Ecdysozoa</taxon>
        <taxon>Nematoda</taxon>
        <taxon>Chromadorea</taxon>
        <taxon>Rhabditida</taxon>
        <taxon>Rhabditina</taxon>
        <taxon>Rhabditomorpha</taxon>
        <taxon>Strongyloidea</taxon>
        <taxon>Trichostrongylidae</taxon>
        <taxon>Haemonchus</taxon>
    </lineage>
</organism>
<keyword evidence="2" id="KW-1185">Reference proteome</keyword>
<sequence length="358" mass="41072">RISCSVGHDHANFTAQQDLFELINICVMSVFYFNIPWIIDQSEYNCSARSLSEWNSRGKVNTAQGIYYTVSGSIFMVLYILCLIGMVRGKLLKIPCYRLMFFNGIIDNMDLLVGSFITAYFDFTGAVFCSSIGLNWFAGYFSWCVWFGASFNCMVLALNRVVEMIPSANGFRFLFEGKLLFLWMVLSLVLMAILPFISRTHPYNSMVGTYIMSPVITDNATQESSRFAQFLVPSYNVFLVFVLLTLYSSLCFTMIKMRRLVKRGNYKLQIQLFTQALFICSTTAMAALLYCWVGFFPAPPEMAIATHILWQFSHGVHGIMYLCFNRQIRGEVLRLFGMKKQQLTRSVVTIQSTDRRRL</sequence>
<dbReference type="PANTHER" id="PTHR23021">
    <property type="entry name" value="SERPENTINE RECEPTOR, CLASS T"/>
    <property type="match status" value="1"/>
</dbReference>
<feature type="transmembrane region" description="Helical" evidence="1">
    <location>
        <begin position="276"/>
        <end position="296"/>
    </location>
</feature>
<reference evidence="3" key="1">
    <citation type="submission" date="2020-12" db="UniProtKB">
        <authorList>
            <consortium name="WormBaseParasite"/>
        </authorList>
    </citation>
    <scope>IDENTIFICATION</scope>
    <source>
        <strain evidence="3">MHco3</strain>
    </source>
</reference>
<feature type="transmembrane region" description="Helical" evidence="1">
    <location>
        <begin position="302"/>
        <end position="324"/>
    </location>
</feature>
<name>A0A7I4YSR1_HAECO</name>
<feature type="transmembrane region" description="Helical" evidence="1">
    <location>
        <begin position="235"/>
        <end position="255"/>
    </location>
</feature>
<feature type="transmembrane region" description="Helical" evidence="1">
    <location>
        <begin position="140"/>
        <end position="158"/>
    </location>
</feature>
<evidence type="ECO:0000313" key="3">
    <source>
        <dbReference type="WBParaSite" id="HCON_00129560-00001"/>
    </source>
</evidence>
<dbReference type="SUPFAM" id="SSF81321">
    <property type="entry name" value="Family A G protein-coupled receptor-like"/>
    <property type="match status" value="1"/>
</dbReference>